<dbReference type="CDD" id="cd02439">
    <property type="entry name" value="DMB-PRT_CobT"/>
    <property type="match status" value="1"/>
</dbReference>
<evidence type="ECO:0000256" key="9">
    <source>
        <dbReference type="ARBA" id="ARBA00047340"/>
    </source>
</evidence>
<dbReference type="NCBIfam" id="TIGR03160">
    <property type="entry name" value="cobT_DBIPRT"/>
    <property type="match status" value="1"/>
</dbReference>
<dbReference type="InterPro" id="IPR023195">
    <property type="entry name" value="Nict_dMeBzImd_PRibTrfase_N"/>
</dbReference>
<comment type="function">
    <text evidence="1">Catalyzes the synthesis of alpha-ribazole-5'-phosphate from nicotinate mononucleotide (NAMN) and 5,6-dimethylbenzimidazole (DMB).</text>
</comment>
<dbReference type="NCBIfam" id="TIGR01549">
    <property type="entry name" value="HAD-SF-IA-v1"/>
    <property type="match status" value="1"/>
</dbReference>
<dbReference type="InterPro" id="IPR036412">
    <property type="entry name" value="HAD-like_sf"/>
</dbReference>
<evidence type="ECO:0000256" key="2">
    <source>
        <dbReference type="ARBA" id="ARBA00005049"/>
    </source>
</evidence>
<dbReference type="InterPro" id="IPR041492">
    <property type="entry name" value="HAD_2"/>
</dbReference>
<organism evidence="11 12">
    <name type="scientific">Candidatus Planktophila limnetica</name>
    <dbReference type="NCBI Taxonomy" id="573600"/>
    <lineage>
        <taxon>Bacteria</taxon>
        <taxon>Bacillati</taxon>
        <taxon>Actinomycetota</taxon>
        <taxon>Actinomycetes</taxon>
        <taxon>Candidatus Nanopelagicales</taxon>
        <taxon>Candidatus Nanopelagicaceae</taxon>
        <taxon>Candidatus Planktophila</taxon>
    </lineage>
</organism>
<comment type="catalytic activity">
    <reaction evidence="9">
        <text>5,6-dimethylbenzimidazole + nicotinate beta-D-ribonucleotide = alpha-ribazole 5'-phosphate + nicotinate + H(+)</text>
        <dbReference type="Rhea" id="RHEA:11196"/>
        <dbReference type="ChEBI" id="CHEBI:15378"/>
        <dbReference type="ChEBI" id="CHEBI:15890"/>
        <dbReference type="ChEBI" id="CHEBI:32544"/>
        <dbReference type="ChEBI" id="CHEBI:57502"/>
        <dbReference type="ChEBI" id="CHEBI:57918"/>
        <dbReference type="EC" id="2.4.2.21"/>
    </reaction>
</comment>
<dbReference type="InterPro" id="IPR003200">
    <property type="entry name" value="Nict_dMeBzImd_PRibTrfase"/>
</dbReference>
<dbReference type="GO" id="GO:0009236">
    <property type="term" value="P:cobalamin biosynthetic process"/>
    <property type="evidence" value="ECO:0007669"/>
    <property type="project" value="UniProtKB-UniRule"/>
</dbReference>
<dbReference type="AlphaFoldDB" id="A0A249LDH9"/>
<protein>
    <recommendedName>
        <fullName evidence="5 10">Nicotinate-nucleotide--dimethylbenzimidazole phosphoribosyltransferase</fullName>
        <ecNumber evidence="4 10">2.4.2.21</ecNumber>
    </recommendedName>
</protein>
<evidence type="ECO:0000313" key="12">
    <source>
        <dbReference type="Proteomes" id="UP000217221"/>
    </source>
</evidence>
<keyword evidence="6" id="KW-0169">Cobalamin biosynthesis</keyword>
<dbReference type="InterPro" id="IPR017846">
    <property type="entry name" value="Nict_dMeBzImd_PRibTrfase_bact"/>
</dbReference>
<dbReference type="SUPFAM" id="SSF56784">
    <property type="entry name" value="HAD-like"/>
    <property type="match status" value="1"/>
</dbReference>
<evidence type="ECO:0000256" key="7">
    <source>
        <dbReference type="ARBA" id="ARBA00022676"/>
    </source>
</evidence>
<proteinExistence type="inferred from homology"/>
<evidence type="ECO:0000256" key="10">
    <source>
        <dbReference type="NCBIfam" id="TIGR03160"/>
    </source>
</evidence>
<dbReference type="Pfam" id="PF13419">
    <property type="entry name" value="HAD_2"/>
    <property type="match status" value="1"/>
</dbReference>
<dbReference type="SUPFAM" id="SSF52733">
    <property type="entry name" value="Nicotinate mononucleotide:5,6-dimethylbenzimidazole phosphoribosyltransferase (CobT)"/>
    <property type="match status" value="1"/>
</dbReference>
<dbReference type="InterPro" id="IPR006439">
    <property type="entry name" value="HAD-SF_hydro_IA"/>
</dbReference>
<name>A0A249LDH9_9ACTN</name>
<accession>A0A249LDH9</accession>
<dbReference type="PANTHER" id="PTHR43463:SF1">
    <property type="entry name" value="NICOTINATE-NUCLEOTIDE--DIMETHYLBENZIMIDAZOLE PHOSPHORIBOSYLTRANSFERASE"/>
    <property type="match status" value="1"/>
</dbReference>
<dbReference type="PANTHER" id="PTHR43463">
    <property type="entry name" value="NICOTINATE-NUCLEOTIDE--DIMETHYLBENZIMIDAZOLE PHOSPHORIBOSYLTRANSFERASE"/>
    <property type="match status" value="1"/>
</dbReference>
<dbReference type="OrthoDB" id="9773807at2"/>
<evidence type="ECO:0000256" key="4">
    <source>
        <dbReference type="ARBA" id="ARBA00011991"/>
    </source>
</evidence>
<dbReference type="InterPro" id="IPR023214">
    <property type="entry name" value="HAD_sf"/>
</dbReference>
<dbReference type="Gene3D" id="3.40.50.10210">
    <property type="match status" value="1"/>
</dbReference>
<comment type="pathway">
    <text evidence="2">Nucleoside biosynthesis; alpha-ribazole biosynthesis; alpha-ribazole from 5,6-dimethylbenzimidazole: step 1/2.</text>
</comment>
<evidence type="ECO:0000256" key="5">
    <source>
        <dbReference type="ARBA" id="ARBA00015486"/>
    </source>
</evidence>
<evidence type="ECO:0000256" key="3">
    <source>
        <dbReference type="ARBA" id="ARBA00007110"/>
    </source>
</evidence>
<evidence type="ECO:0000256" key="8">
    <source>
        <dbReference type="ARBA" id="ARBA00022679"/>
    </source>
</evidence>
<comment type="similarity">
    <text evidence="3">Belongs to the CobT family.</text>
</comment>
<dbReference type="InterPro" id="IPR006549">
    <property type="entry name" value="HAD-SF_hydro_IIIA"/>
</dbReference>
<dbReference type="UniPathway" id="UPA00061">
    <property type="reaction ID" value="UER00516"/>
</dbReference>
<gene>
    <name evidence="11" type="ORF">PHILAsVB114_00535</name>
</gene>
<dbReference type="Gene3D" id="1.10.1610.10">
    <property type="match status" value="1"/>
</dbReference>
<dbReference type="RefSeq" id="WP_095697473.1">
    <property type="nucleotide sequence ID" value="NZ_CP016782.1"/>
</dbReference>
<dbReference type="Gene3D" id="3.40.50.1000">
    <property type="entry name" value="HAD superfamily/HAD-like"/>
    <property type="match status" value="1"/>
</dbReference>
<keyword evidence="8 11" id="KW-0808">Transferase</keyword>
<dbReference type="NCBIfam" id="TIGR01662">
    <property type="entry name" value="HAD-SF-IIIA"/>
    <property type="match status" value="1"/>
</dbReference>
<reference evidence="11 12" key="1">
    <citation type="submission" date="2016-07" db="EMBL/GenBank/DDBJ databases">
        <title>High microdiversification within the ubiquitous acI lineage of Actinobacteria.</title>
        <authorList>
            <person name="Neuenschwander S.M."/>
            <person name="Salcher M."/>
            <person name="Ghai R."/>
            <person name="Pernthaler J."/>
        </authorList>
    </citation>
    <scope>NUCLEOTIDE SEQUENCE [LARGE SCALE GENOMIC DNA]</scope>
    <source>
        <strain evidence="11">MMS-VB-114</strain>
    </source>
</reference>
<evidence type="ECO:0000313" key="11">
    <source>
        <dbReference type="EMBL" id="ASY27180.1"/>
    </source>
</evidence>
<dbReference type="KEGG" id="plim:PHILAsVB114_00535"/>
<dbReference type="InterPro" id="IPR036087">
    <property type="entry name" value="Nict_dMeBzImd_PRibTrfase_sf"/>
</dbReference>
<dbReference type="EMBL" id="CP016782">
    <property type="protein sequence ID" value="ASY27180.1"/>
    <property type="molecule type" value="Genomic_DNA"/>
</dbReference>
<sequence length="497" mass="52328">MADLVKARFDAVLFDLGNTLIKQENPGVPYESLAVELLPGVEQLLKELYGQVKIGIVSNTQTITAGDIKKKLAIVGIDHYFDVVIATGELGIHKPDPAPIVAAIKALDIKAERTIYVGDIETDLQAANSSGTAFAYTGPDIYQSMHQYLLHSDSALDRALHTQPTYSQAHVDAVQKEFDGLAKPVGSLGKLEKVAAQIAGITHSHTPTIDPAAIAVFGGDHGIAADDSVTPWPQAITGMMLEVMGDKKAAVSVLADVADVYCQYINVGAVSDSKSRAVRNERVKSGTQDVRTDAAMTREEVIAAMNVGAQTAERLIAGGSRSLCTGEVGIGNTTPSAALIAHFANANAQEVTGRGSGIDDATYVRKVEIVEQLINKTKSTTDPIDVLAQIGGLEIAALTGYILRTTSLQIPVLLDGVITLAAATVAEAMKPNTTSFLIAAHCSSEPGSKIALKHLGLNPLLDLDLRLGEGTGALLSIPIIRSACQALSRMARISDLL</sequence>
<dbReference type="NCBIfam" id="NF000996">
    <property type="entry name" value="PRK00105.1"/>
    <property type="match status" value="1"/>
</dbReference>
<dbReference type="Pfam" id="PF02277">
    <property type="entry name" value="DBI_PRT"/>
    <property type="match status" value="1"/>
</dbReference>
<evidence type="ECO:0000256" key="1">
    <source>
        <dbReference type="ARBA" id="ARBA00002197"/>
    </source>
</evidence>
<keyword evidence="12" id="KW-1185">Reference proteome</keyword>
<dbReference type="GO" id="GO:0008939">
    <property type="term" value="F:nicotinate-nucleotide-dimethylbenzimidazole phosphoribosyltransferase activity"/>
    <property type="evidence" value="ECO:0007669"/>
    <property type="project" value="UniProtKB-UniRule"/>
</dbReference>
<dbReference type="Proteomes" id="UP000217221">
    <property type="component" value="Chromosome"/>
</dbReference>
<dbReference type="EC" id="2.4.2.21" evidence="4 10"/>
<evidence type="ECO:0000256" key="6">
    <source>
        <dbReference type="ARBA" id="ARBA00022573"/>
    </source>
</evidence>
<keyword evidence="7 11" id="KW-0328">Glycosyltransferase</keyword>